<dbReference type="PANTHER" id="PTHR34128">
    <property type="entry name" value="CYTOCHROME C-TYPE BIOGENESIS PROTEIN CCME HOMOLOG, MITOCHONDRIAL"/>
    <property type="match status" value="1"/>
</dbReference>
<evidence type="ECO:0000313" key="13">
    <source>
        <dbReference type="EMBL" id="SER04878.1"/>
    </source>
</evidence>
<keyword evidence="10" id="KW-1003">Cell membrane</keyword>
<evidence type="ECO:0000256" key="1">
    <source>
        <dbReference type="ARBA" id="ARBA00004370"/>
    </source>
</evidence>
<keyword evidence="7 10" id="KW-1133">Transmembrane helix</keyword>
<gene>
    <name evidence="10" type="primary">ccmE</name>
    <name evidence="10" type="synonym">cycJ</name>
    <name evidence="13" type="ORF">SAMN05216548_110148</name>
</gene>
<dbReference type="OrthoDB" id="9793584at2"/>
<dbReference type="NCBIfam" id="NF009729">
    <property type="entry name" value="PRK13254.1-3"/>
    <property type="match status" value="1"/>
</dbReference>
<keyword evidence="3 10" id="KW-0812">Transmembrane</keyword>
<dbReference type="SUPFAM" id="SSF82093">
    <property type="entry name" value="Heme chaperone CcmE"/>
    <property type="match status" value="1"/>
</dbReference>
<evidence type="ECO:0000256" key="3">
    <source>
        <dbReference type="ARBA" id="ARBA00022692"/>
    </source>
</evidence>
<evidence type="ECO:0000256" key="7">
    <source>
        <dbReference type="ARBA" id="ARBA00022989"/>
    </source>
</evidence>
<keyword evidence="6 10" id="KW-0735">Signal-anchor</keyword>
<comment type="function">
    <text evidence="10">Heme chaperone required for the biogenesis of c-type cytochromes. Transiently binds heme delivered by CcmC and transfers the heme to apo-cytochromes in a process facilitated by CcmF and CcmH.</text>
</comment>
<dbReference type="InterPro" id="IPR012340">
    <property type="entry name" value="NA-bd_OB-fold"/>
</dbReference>
<evidence type="ECO:0000256" key="10">
    <source>
        <dbReference type="HAMAP-Rule" id="MF_01959"/>
    </source>
</evidence>
<dbReference type="AlphaFoldDB" id="A0A1H9L0N5"/>
<evidence type="ECO:0000313" key="14">
    <source>
        <dbReference type="Proteomes" id="UP000199647"/>
    </source>
</evidence>
<dbReference type="STRING" id="1855383.SAMN05216548_110148"/>
<organism evidence="13 14">
    <name type="scientific">Faunimonas pinastri</name>
    <dbReference type="NCBI Taxonomy" id="1855383"/>
    <lineage>
        <taxon>Bacteria</taxon>
        <taxon>Pseudomonadati</taxon>
        <taxon>Pseudomonadota</taxon>
        <taxon>Alphaproteobacteria</taxon>
        <taxon>Hyphomicrobiales</taxon>
        <taxon>Afifellaceae</taxon>
        <taxon>Faunimonas</taxon>
    </lineage>
</organism>
<dbReference type="GO" id="GO:0005886">
    <property type="term" value="C:plasma membrane"/>
    <property type="evidence" value="ECO:0007669"/>
    <property type="project" value="UniProtKB-SubCell"/>
</dbReference>
<sequence length="152" mass="16195">MTRKQRRLSFIGAAGGVLAVAVGLVLYALTGQIVFFYTPSDIAAHPIAPGTRVRLGGLVEDGSVQHGDNGRVAFSVTDTQHQTKVTYTGLLPDLFREGQGVVAEGVYDANGMVTADNVLAKHDEKYMPPEVAAALKKQGVWEGDKQTAEKTP</sequence>
<keyword evidence="5 10" id="KW-0201">Cytochrome c-type biogenesis</keyword>
<dbReference type="InterPro" id="IPR036127">
    <property type="entry name" value="CcmE-like_sf"/>
</dbReference>
<accession>A0A1H9L0N5</accession>
<evidence type="ECO:0000256" key="8">
    <source>
        <dbReference type="ARBA" id="ARBA00023004"/>
    </source>
</evidence>
<dbReference type="GO" id="GO:0046872">
    <property type="term" value="F:metal ion binding"/>
    <property type="evidence" value="ECO:0007669"/>
    <property type="project" value="UniProtKB-KW"/>
</dbReference>
<comment type="subcellular location">
    <subcellularLocation>
        <location evidence="10">Cell membrane</location>
        <topology evidence="10">Single-pass type II membrane protein</topology>
    </subcellularLocation>
    <subcellularLocation>
        <location evidence="1">Membrane</location>
    </subcellularLocation>
</comment>
<evidence type="ECO:0000256" key="6">
    <source>
        <dbReference type="ARBA" id="ARBA00022968"/>
    </source>
</evidence>
<dbReference type="GO" id="GO:0020037">
    <property type="term" value="F:heme binding"/>
    <property type="evidence" value="ECO:0007669"/>
    <property type="project" value="InterPro"/>
</dbReference>
<feature type="transmembrane region" description="Helical" evidence="12">
    <location>
        <begin position="7"/>
        <end position="29"/>
    </location>
</feature>
<keyword evidence="9 10" id="KW-0472">Membrane</keyword>
<feature type="topological domain" description="Extracellular" evidence="10">
    <location>
        <begin position="29"/>
        <end position="152"/>
    </location>
</feature>
<dbReference type="NCBIfam" id="NF009731">
    <property type="entry name" value="PRK13254.1-5"/>
    <property type="match status" value="1"/>
</dbReference>
<feature type="topological domain" description="Cytoplasmic" evidence="10">
    <location>
        <begin position="1"/>
        <end position="7"/>
    </location>
</feature>
<proteinExistence type="inferred from homology"/>
<protein>
    <recommendedName>
        <fullName evidence="10">Cytochrome c-type biogenesis protein CcmE</fullName>
    </recommendedName>
    <alternativeName>
        <fullName evidence="10">Cytochrome c maturation protein E</fullName>
    </alternativeName>
    <alternativeName>
        <fullName evidence="10">Heme chaperone CcmE</fullName>
    </alternativeName>
</protein>
<dbReference type="Gene3D" id="2.40.50.140">
    <property type="entry name" value="Nucleic acid-binding proteins"/>
    <property type="match status" value="1"/>
</dbReference>
<keyword evidence="14" id="KW-1185">Reference proteome</keyword>
<evidence type="ECO:0000256" key="11">
    <source>
        <dbReference type="PIRSR" id="PIRSR604329-50"/>
    </source>
</evidence>
<name>A0A1H9L0N5_9HYPH</name>
<reference evidence="13 14" key="1">
    <citation type="submission" date="2016-10" db="EMBL/GenBank/DDBJ databases">
        <authorList>
            <person name="de Groot N.N."/>
        </authorList>
    </citation>
    <scope>NUCLEOTIDE SEQUENCE [LARGE SCALE GENOMIC DNA]</scope>
    <source>
        <strain evidence="13 14">A52C2</strain>
    </source>
</reference>
<dbReference type="InterPro" id="IPR004329">
    <property type="entry name" value="CcmE"/>
</dbReference>
<keyword evidence="2 10" id="KW-0349">Heme</keyword>
<keyword evidence="4 10" id="KW-0479">Metal-binding</keyword>
<dbReference type="GO" id="GO:0017004">
    <property type="term" value="P:cytochrome complex assembly"/>
    <property type="evidence" value="ECO:0007669"/>
    <property type="project" value="UniProtKB-KW"/>
</dbReference>
<dbReference type="Pfam" id="PF03100">
    <property type="entry name" value="CcmE"/>
    <property type="match status" value="1"/>
</dbReference>
<feature type="binding site" description="axial binding residue" evidence="10 11">
    <location>
        <position position="126"/>
    </location>
    <ligand>
        <name>heme</name>
        <dbReference type="ChEBI" id="CHEBI:30413"/>
    </ligand>
    <ligandPart>
        <name>Fe</name>
        <dbReference type="ChEBI" id="CHEBI:18248"/>
    </ligandPart>
</feature>
<evidence type="ECO:0000256" key="5">
    <source>
        <dbReference type="ARBA" id="ARBA00022748"/>
    </source>
</evidence>
<keyword evidence="8 10" id="KW-0408">Iron</keyword>
<dbReference type="RefSeq" id="WP_092497597.1">
    <property type="nucleotide sequence ID" value="NZ_FOFG01000010.1"/>
</dbReference>
<comment type="similarity">
    <text evidence="10">Belongs to the CcmE/CycJ family.</text>
</comment>
<dbReference type="NCBIfam" id="NF009727">
    <property type="entry name" value="PRK13254.1-1"/>
    <property type="match status" value="1"/>
</dbReference>
<evidence type="ECO:0000256" key="9">
    <source>
        <dbReference type="ARBA" id="ARBA00023136"/>
    </source>
</evidence>
<feature type="binding site" description="covalent" evidence="10 11">
    <location>
        <position position="122"/>
    </location>
    <ligand>
        <name>heme</name>
        <dbReference type="ChEBI" id="CHEBI:30413"/>
    </ligand>
</feature>
<dbReference type="GO" id="GO:0017003">
    <property type="term" value="P:protein-heme linkage"/>
    <property type="evidence" value="ECO:0007669"/>
    <property type="project" value="UniProtKB-UniRule"/>
</dbReference>
<dbReference type="EMBL" id="FOFG01000010">
    <property type="protein sequence ID" value="SER04878.1"/>
    <property type="molecule type" value="Genomic_DNA"/>
</dbReference>
<evidence type="ECO:0000256" key="2">
    <source>
        <dbReference type="ARBA" id="ARBA00022617"/>
    </source>
</evidence>
<evidence type="ECO:0000256" key="4">
    <source>
        <dbReference type="ARBA" id="ARBA00022723"/>
    </source>
</evidence>
<dbReference type="HAMAP" id="MF_01959">
    <property type="entry name" value="CcmE"/>
    <property type="match status" value="1"/>
</dbReference>
<dbReference type="Proteomes" id="UP000199647">
    <property type="component" value="Unassembled WGS sequence"/>
</dbReference>
<dbReference type="PANTHER" id="PTHR34128:SF2">
    <property type="entry name" value="CYTOCHROME C-TYPE BIOGENESIS PROTEIN CCME HOMOLOG, MITOCHONDRIAL"/>
    <property type="match status" value="1"/>
</dbReference>
<evidence type="ECO:0000256" key="12">
    <source>
        <dbReference type="SAM" id="Phobius"/>
    </source>
</evidence>